<reference evidence="3 4" key="1">
    <citation type="journal article" date="2014" name="Genome Announc.">
        <title>Trypanosoma cruzi Clone Dm28c Draft Genome Sequence.</title>
        <authorList>
            <person name="Grisard E.C."/>
            <person name="Teixeira S.M."/>
            <person name="de Almeida L.G."/>
            <person name="Stoco P.H."/>
            <person name="Gerber A.L."/>
            <person name="Talavera-Lopez C."/>
            <person name="Lima O.C."/>
            <person name="Andersson B."/>
            <person name="de Vasconcelos A.T."/>
        </authorList>
    </citation>
    <scope>NUCLEOTIDE SEQUENCE [LARGE SCALE GENOMIC DNA]</scope>
    <source>
        <strain evidence="3 4">Dm28c</strain>
    </source>
</reference>
<proteinExistence type="predicted"/>
<evidence type="ECO:0000256" key="2">
    <source>
        <dbReference type="SAM" id="Phobius"/>
    </source>
</evidence>
<name>V5B7R0_TRYCR</name>
<feature type="region of interest" description="Disordered" evidence="1">
    <location>
        <begin position="119"/>
        <end position="168"/>
    </location>
</feature>
<accession>V5B7R0</accession>
<keyword evidence="2" id="KW-1133">Transmembrane helix</keyword>
<gene>
    <name evidence="3" type="ORF">TCDM_08461</name>
</gene>
<comment type="caution">
    <text evidence="3">The sequence shown here is derived from an EMBL/GenBank/DDBJ whole genome shotgun (WGS) entry which is preliminary data.</text>
</comment>
<dbReference type="EMBL" id="AYLP01000118">
    <property type="protein sequence ID" value="ESS63644.1"/>
    <property type="molecule type" value="Genomic_DNA"/>
</dbReference>
<protein>
    <submittedName>
        <fullName evidence="3">Uncharacterized protein</fullName>
    </submittedName>
</protein>
<evidence type="ECO:0000313" key="4">
    <source>
        <dbReference type="Proteomes" id="UP000017861"/>
    </source>
</evidence>
<sequence length="282" mass="31857">MCIKEICLLRPFCILWVAISAALSFLTIGLFWFVAMSSENPKSLASTLERPESFDDWLLGTHYSQKYMATLRLMENSSPINSIEKKRGMHAAPGKQRSRIQRKGMPYRANISAKIDVHSMENPSKHASEATRKKNVGMLPPSDPVVSTGRKNNASLRGAGATESHVDEPVEAMETRDLLRESYYRIKNSCTGVFPALLTPYQRSFWSYKTVNDHQSAELPVDSKAATENNRSYNELFLPPKSQNINDIPLNQRAVTFRRHPPTGPPLFAPTPPSYKWLKSMR</sequence>
<organism evidence="3 4">
    <name type="scientific">Trypanosoma cruzi Dm28c</name>
    <dbReference type="NCBI Taxonomy" id="1416333"/>
    <lineage>
        <taxon>Eukaryota</taxon>
        <taxon>Discoba</taxon>
        <taxon>Euglenozoa</taxon>
        <taxon>Kinetoplastea</taxon>
        <taxon>Metakinetoplastina</taxon>
        <taxon>Trypanosomatida</taxon>
        <taxon>Trypanosomatidae</taxon>
        <taxon>Trypanosoma</taxon>
        <taxon>Schizotrypanum</taxon>
    </lineage>
</organism>
<dbReference type="AlphaFoldDB" id="V5B7R0"/>
<dbReference type="VEuPathDB" id="TriTrypDB:TCDM_08461"/>
<dbReference type="OrthoDB" id="251235at2759"/>
<feature type="compositionally biased region" description="Basic and acidic residues" evidence="1">
    <location>
        <begin position="119"/>
        <end position="132"/>
    </location>
</feature>
<dbReference type="Proteomes" id="UP000017861">
    <property type="component" value="Unassembled WGS sequence"/>
</dbReference>
<keyword evidence="2" id="KW-0812">Transmembrane</keyword>
<evidence type="ECO:0000256" key="1">
    <source>
        <dbReference type="SAM" id="MobiDB-lite"/>
    </source>
</evidence>
<feature type="transmembrane region" description="Helical" evidence="2">
    <location>
        <begin position="12"/>
        <end position="34"/>
    </location>
</feature>
<evidence type="ECO:0000313" key="3">
    <source>
        <dbReference type="EMBL" id="ESS63644.1"/>
    </source>
</evidence>
<keyword evidence="2" id="KW-0472">Membrane</keyword>